<keyword evidence="1" id="KW-0472">Membrane</keyword>
<reference evidence="3 4" key="1">
    <citation type="submission" date="2019-09" db="EMBL/GenBank/DDBJ databases">
        <authorList>
            <person name="Criscuolo A."/>
        </authorList>
    </citation>
    <scope>NUCLEOTIDE SEQUENCE [LARGE SCALE GENOMIC DNA]</scope>
    <source>
        <strain evidence="4">3(2)</strain>
    </source>
</reference>
<evidence type="ECO:0000313" key="3">
    <source>
        <dbReference type="EMBL" id="VVZ97056.1"/>
    </source>
</evidence>
<dbReference type="Pfam" id="PF00487">
    <property type="entry name" value="FA_desaturase"/>
    <property type="match status" value="1"/>
</dbReference>
<proteinExistence type="predicted"/>
<dbReference type="AlphaFoldDB" id="A0A5K1I6Y4"/>
<keyword evidence="1" id="KW-1133">Transmembrane helix</keyword>
<dbReference type="InterPro" id="IPR012171">
    <property type="entry name" value="Fatty_acid_desaturase"/>
</dbReference>
<dbReference type="EMBL" id="CABVOU010000044">
    <property type="protein sequence ID" value="VVZ97056.1"/>
    <property type="molecule type" value="Genomic_DNA"/>
</dbReference>
<keyword evidence="1" id="KW-0812">Transmembrane</keyword>
<feature type="transmembrane region" description="Helical" evidence="1">
    <location>
        <begin position="155"/>
        <end position="173"/>
    </location>
</feature>
<dbReference type="RefSeq" id="WP_151444865.1">
    <property type="nucleotide sequence ID" value="NZ_CABVOU010000044.1"/>
</dbReference>
<dbReference type="GO" id="GO:0016020">
    <property type="term" value="C:membrane"/>
    <property type="evidence" value="ECO:0007669"/>
    <property type="project" value="TreeGrafter"/>
</dbReference>
<feature type="transmembrane region" description="Helical" evidence="1">
    <location>
        <begin position="56"/>
        <end position="77"/>
    </location>
</feature>
<organism evidence="3 4">
    <name type="scientific">Halomonas lysinitropha</name>
    <dbReference type="NCBI Taxonomy" id="2607506"/>
    <lineage>
        <taxon>Bacteria</taxon>
        <taxon>Pseudomonadati</taxon>
        <taxon>Pseudomonadota</taxon>
        <taxon>Gammaproteobacteria</taxon>
        <taxon>Oceanospirillales</taxon>
        <taxon>Halomonadaceae</taxon>
        <taxon>Halomonas</taxon>
    </lineage>
</organism>
<gene>
    <name evidence="3" type="primary">des</name>
    <name evidence="3" type="ORF">HALO32_03172</name>
</gene>
<feature type="transmembrane region" description="Helical" evidence="1">
    <location>
        <begin position="193"/>
        <end position="218"/>
    </location>
</feature>
<keyword evidence="4" id="KW-1185">Reference proteome</keyword>
<protein>
    <submittedName>
        <fullName evidence="3">Fatty acid desaturase</fullName>
        <ecNumber evidence="3">1.14.19.-</ecNumber>
    </submittedName>
</protein>
<dbReference type="PANTHER" id="PTHR19353:SF73">
    <property type="entry name" value="FATTY ACID DESATURASE"/>
    <property type="match status" value="1"/>
</dbReference>
<feature type="transmembrane region" description="Helical" evidence="1">
    <location>
        <begin position="29"/>
        <end position="50"/>
    </location>
</feature>
<dbReference type="Proteomes" id="UP000326725">
    <property type="component" value="Unassembled WGS sequence"/>
</dbReference>
<keyword evidence="3" id="KW-0560">Oxidoreductase</keyword>
<feature type="domain" description="Fatty acid desaturase" evidence="2">
    <location>
        <begin position="59"/>
        <end position="302"/>
    </location>
</feature>
<dbReference type="InterPro" id="IPR005804">
    <property type="entry name" value="FA_desaturase_dom"/>
</dbReference>
<dbReference type="GO" id="GO:0006629">
    <property type="term" value="P:lipid metabolic process"/>
    <property type="evidence" value="ECO:0007669"/>
    <property type="project" value="InterPro"/>
</dbReference>
<dbReference type="CDD" id="cd03507">
    <property type="entry name" value="Delta12-FADS-like"/>
    <property type="match status" value="1"/>
</dbReference>
<accession>A0A5K1I6Y4</accession>
<sequence length="353" mass="40217">MDSTAPTVDITAEPRALKRALGEYRTPRLARSIGELLATVIPLATLWLLIWGTLSAGYWAGLLFTVPAAGFLVRLFMIQHDCSHGSFFRSRRANDWLGRAIGVLTLTPHDLWRHSHALHHASSGNLDRPRVGSIDTLTVREFRNLPRARQRLYRLYRHPLVLFGIGPTYLFLLDHRLPVGFMRAGWMPWLSTMGTNAAIALLVTTMIWLVGLVPFLLVQLPITLLASSIGVWLFYVQHQFEDTLWEHDEEWTFHETALHGSSHYDLPAPLRWFTANIGIHHVHHLCSRIPSYRLPEVLRDHPELHHIGHLNLRQSLASVRLVLWDEEQRCMVSFAEAQRVEKVGVEGAAVAHL</sequence>
<dbReference type="PANTHER" id="PTHR19353">
    <property type="entry name" value="FATTY ACID DESATURASE 2"/>
    <property type="match status" value="1"/>
</dbReference>
<name>A0A5K1I6Y4_9GAMM</name>
<evidence type="ECO:0000256" key="1">
    <source>
        <dbReference type="SAM" id="Phobius"/>
    </source>
</evidence>
<evidence type="ECO:0000313" key="4">
    <source>
        <dbReference type="Proteomes" id="UP000326725"/>
    </source>
</evidence>
<evidence type="ECO:0000259" key="2">
    <source>
        <dbReference type="Pfam" id="PF00487"/>
    </source>
</evidence>
<dbReference type="GO" id="GO:0016717">
    <property type="term" value="F:oxidoreductase activity, acting on paired donors, with oxidation of a pair of donors resulting in the reduction of molecular oxygen to two molecules of water"/>
    <property type="evidence" value="ECO:0007669"/>
    <property type="project" value="TreeGrafter"/>
</dbReference>
<dbReference type="EC" id="1.14.19.-" evidence="3"/>